<dbReference type="Proteomes" id="UP000636800">
    <property type="component" value="Unassembled WGS sequence"/>
</dbReference>
<dbReference type="AlphaFoldDB" id="A0A835QAW2"/>
<dbReference type="OrthoDB" id="49605at2759"/>
<proteinExistence type="predicted"/>
<organism evidence="1 2">
    <name type="scientific">Vanilla planifolia</name>
    <name type="common">Vanilla</name>
    <dbReference type="NCBI Taxonomy" id="51239"/>
    <lineage>
        <taxon>Eukaryota</taxon>
        <taxon>Viridiplantae</taxon>
        <taxon>Streptophyta</taxon>
        <taxon>Embryophyta</taxon>
        <taxon>Tracheophyta</taxon>
        <taxon>Spermatophyta</taxon>
        <taxon>Magnoliopsida</taxon>
        <taxon>Liliopsida</taxon>
        <taxon>Asparagales</taxon>
        <taxon>Orchidaceae</taxon>
        <taxon>Vanilloideae</taxon>
        <taxon>Vanilleae</taxon>
        <taxon>Vanilla</taxon>
    </lineage>
</organism>
<dbReference type="PANTHER" id="PTHR35714:SF1">
    <property type="entry name" value="OS02G0715300 PROTEIN"/>
    <property type="match status" value="1"/>
</dbReference>
<keyword evidence="2" id="KW-1185">Reference proteome</keyword>
<reference evidence="1 2" key="1">
    <citation type="journal article" date="2020" name="Nat. Food">
        <title>A phased Vanilla planifolia genome enables genetic improvement of flavour and production.</title>
        <authorList>
            <person name="Hasing T."/>
            <person name="Tang H."/>
            <person name="Brym M."/>
            <person name="Khazi F."/>
            <person name="Huang T."/>
            <person name="Chambers A.H."/>
        </authorList>
    </citation>
    <scope>NUCLEOTIDE SEQUENCE [LARGE SCALE GENOMIC DNA]</scope>
    <source>
        <tissue evidence="1">Leaf</tissue>
    </source>
</reference>
<sequence length="140" mass="15905">MEIISRRSFTKDDLPITRRAAGSDETYLIGLRRRISSVSVKIQPLSASSSWTAFRSFNSSPGLIGEIAGGPLRRWWVWSWGWLFSRKLGLAKDLEMNEEEMSVHRRSLANAFDKIRAEVGKLVRSPSLPTTHTVEARVKF</sequence>
<gene>
    <name evidence="1" type="ORF">HPP92_017809</name>
</gene>
<name>A0A835QAW2_VANPL</name>
<accession>A0A835QAW2</accession>
<protein>
    <submittedName>
        <fullName evidence="1">Uncharacterized protein</fullName>
    </submittedName>
</protein>
<evidence type="ECO:0000313" key="1">
    <source>
        <dbReference type="EMBL" id="KAG0466229.1"/>
    </source>
</evidence>
<evidence type="ECO:0000313" key="2">
    <source>
        <dbReference type="Proteomes" id="UP000636800"/>
    </source>
</evidence>
<dbReference type="EMBL" id="JADCNL010000009">
    <property type="protein sequence ID" value="KAG0466229.1"/>
    <property type="molecule type" value="Genomic_DNA"/>
</dbReference>
<dbReference type="PANTHER" id="PTHR35714">
    <property type="entry name" value="OS02G0715300 PROTEIN"/>
    <property type="match status" value="1"/>
</dbReference>
<comment type="caution">
    <text evidence="1">The sequence shown here is derived from an EMBL/GenBank/DDBJ whole genome shotgun (WGS) entry which is preliminary data.</text>
</comment>